<evidence type="ECO:0000259" key="7">
    <source>
        <dbReference type="PROSITE" id="PS50850"/>
    </source>
</evidence>
<evidence type="ECO:0000256" key="6">
    <source>
        <dbReference type="SAM" id="Phobius"/>
    </source>
</evidence>
<feature type="transmembrane region" description="Helical" evidence="6">
    <location>
        <begin position="184"/>
        <end position="204"/>
    </location>
</feature>
<feature type="transmembrane region" description="Helical" evidence="6">
    <location>
        <begin position="20"/>
        <end position="39"/>
    </location>
</feature>
<dbReference type="PROSITE" id="PS50850">
    <property type="entry name" value="MFS"/>
    <property type="match status" value="1"/>
</dbReference>
<dbReference type="InterPro" id="IPR011701">
    <property type="entry name" value="MFS"/>
</dbReference>
<dbReference type="RefSeq" id="WP_313543105.1">
    <property type="nucleotide sequence ID" value="NZ_CP134880.1"/>
</dbReference>
<feature type="transmembrane region" description="Helical" evidence="6">
    <location>
        <begin position="51"/>
        <end position="73"/>
    </location>
</feature>
<keyword evidence="3 6" id="KW-0812">Transmembrane</keyword>
<evidence type="ECO:0000256" key="2">
    <source>
        <dbReference type="ARBA" id="ARBA00022475"/>
    </source>
</evidence>
<dbReference type="PANTHER" id="PTHR42688:SF1">
    <property type="entry name" value="BLR5212 PROTEIN"/>
    <property type="match status" value="1"/>
</dbReference>
<feature type="transmembrane region" description="Helical" evidence="6">
    <location>
        <begin position="252"/>
        <end position="277"/>
    </location>
</feature>
<evidence type="ECO:0000256" key="3">
    <source>
        <dbReference type="ARBA" id="ARBA00022692"/>
    </source>
</evidence>
<dbReference type="CDD" id="cd17370">
    <property type="entry name" value="MFS_MJ1317_like"/>
    <property type="match status" value="1"/>
</dbReference>
<name>A0AA96FCY1_9MICO</name>
<feature type="transmembrane region" description="Helical" evidence="6">
    <location>
        <begin position="343"/>
        <end position="361"/>
    </location>
</feature>
<dbReference type="InterPro" id="IPR036259">
    <property type="entry name" value="MFS_trans_sf"/>
</dbReference>
<dbReference type="Gene3D" id="1.20.1250.20">
    <property type="entry name" value="MFS general substrate transporter like domains"/>
    <property type="match status" value="2"/>
</dbReference>
<protein>
    <submittedName>
        <fullName evidence="8">MFS transporter</fullName>
    </submittedName>
</protein>
<feature type="transmembrane region" description="Helical" evidence="6">
    <location>
        <begin position="289"/>
        <end position="309"/>
    </location>
</feature>
<dbReference type="PANTHER" id="PTHR42688">
    <property type="entry name" value="CONSERVED PROTEIN"/>
    <property type="match status" value="1"/>
</dbReference>
<feature type="transmembrane region" description="Helical" evidence="6">
    <location>
        <begin position="93"/>
        <end position="126"/>
    </location>
</feature>
<comment type="subcellular location">
    <subcellularLocation>
        <location evidence="1">Cell membrane</location>
        <topology evidence="1">Multi-pass membrane protein</topology>
    </subcellularLocation>
</comment>
<feature type="domain" description="Major facilitator superfamily (MFS) profile" evidence="7">
    <location>
        <begin position="22"/>
        <end position="426"/>
    </location>
</feature>
<dbReference type="AlphaFoldDB" id="A0AA96FCY1"/>
<dbReference type="GO" id="GO:0022857">
    <property type="term" value="F:transmembrane transporter activity"/>
    <property type="evidence" value="ECO:0007669"/>
    <property type="project" value="InterPro"/>
</dbReference>
<feature type="transmembrane region" description="Helical" evidence="6">
    <location>
        <begin position="402"/>
        <end position="422"/>
    </location>
</feature>
<evidence type="ECO:0000256" key="4">
    <source>
        <dbReference type="ARBA" id="ARBA00022989"/>
    </source>
</evidence>
<dbReference type="GO" id="GO:0005886">
    <property type="term" value="C:plasma membrane"/>
    <property type="evidence" value="ECO:0007669"/>
    <property type="project" value="UniProtKB-SubCell"/>
</dbReference>
<dbReference type="EMBL" id="CP134880">
    <property type="protein sequence ID" value="WNM27160.1"/>
    <property type="molecule type" value="Genomic_DNA"/>
</dbReference>
<dbReference type="InterPro" id="IPR020846">
    <property type="entry name" value="MFS_dom"/>
</dbReference>
<accession>A0AA96FCY1</accession>
<dbReference type="Proteomes" id="UP001303408">
    <property type="component" value="Chromosome"/>
</dbReference>
<reference evidence="8" key="1">
    <citation type="submission" date="2023-09" db="EMBL/GenBank/DDBJ databases">
        <title>Demequina sp. a novel bacteria isolated from Capsicum annuum.</title>
        <authorList>
            <person name="Humaira Z."/>
            <person name="Lee J."/>
            <person name="Cho D."/>
        </authorList>
    </citation>
    <scope>NUCLEOTIDE SEQUENCE</scope>
    <source>
        <strain evidence="8">PMTSA13</strain>
    </source>
</reference>
<dbReference type="KEGG" id="dcp:RN607_13295"/>
<evidence type="ECO:0000256" key="1">
    <source>
        <dbReference type="ARBA" id="ARBA00004651"/>
    </source>
</evidence>
<organism evidence="8">
    <name type="scientific">Demequina capsici</name>
    <dbReference type="NCBI Taxonomy" id="3075620"/>
    <lineage>
        <taxon>Bacteria</taxon>
        <taxon>Bacillati</taxon>
        <taxon>Actinomycetota</taxon>
        <taxon>Actinomycetes</taxon>
        <taxon>Micrococcales</taxon>
        <taxon>Demequinaceae</taxon>
        <taxon>Demequina</taxon>
    </lineage>
</organism>
<dbReference type="SUPFAM" id="SSF103473">
    <property type="entry name" value="MFS general substrate transporter"/>
    <property type="match status" value="1"/>
</dbReference>
<dbReference type="Pfam" id="PF07690">
    <property type="entry name" value="MFS_1"/>
    <property type="match status" value="1"/>
</dbReference>
<feature type="transmembrane region" description="Helical" evidence="6">
    <location>
        <begin position="316"/>
        <end position="337"/>
    </location>
</feature>
<evidence type="ECO:0000256" key="5">
    <source>
        <dbReference type="ARBA" id="ARBA00023136"/>
    </source>
</evidence>
<feature type="transmembrane region" description="Helical" evidence="6">
    <location>
        <begin position="373"/>
        <end position="396"/>
    </location>
</feature>
<sequence length="434" mass="44560">MSTPPPRGSRATGQPGTRWAPWRVVVMLGVTSLAADMVYEGARSLYGPLLASLGATAVVVGVVTGAGEAVALILRLVSGPLTDRTGRYWAVTIVGYALTVVSVPLLAFTPFLGAAGLAVASVLILLERVGKAVRSPAKSALLADAATRVGTGRGFGVHKALDQTGAFLGPLLVAAVVGATGALWWGPAALAVPGVAAMIVLFATRAHTPEPAHRAAVPEASLGGTQRLGAEAEQEHRSWFARAVGAGLPRVFFWYAAAAGLMTGGLVTFGLIGYHLVVSGLASDAAVPVIYAFGMLAEALGALVIGWFYDRIGTRVLYAVPVLVAIVPAVAMSGRLWVSIGGVLVWGLAFGIQDSTIKALVADVVEAPRRATAYGVFAAVQGVMAIGGGLMAGWLYDVSVTWLAIVVAATQLVAAVVLGVALRKVRRDRALMLS</sequence>
<keyword evidence="5 6" id="KW-0472">Membrane</keyword>
<keyword evidence="2" id="KW-1003">Cell membrane</keyword>
<keyword evidence="4 6" id="KW-1133">Transmembrane helix</keyword>
<dbReference type="InterPro" id="IPR052425">
    <property type="entry name" value="Uncharacterized_MFS-type"/>
</dbReference>
<proteinExistence type="predicted"/>
<evidence type="ECO:0000313" key="8">
    <source>
        <dbReference type="EMBL" id="WNM27160.1"/>
    </source>
</evidence>
<gene>
    <name evidence="8" type="ORF">RN607_13295</name>
</gene>